<keyword evidence="4" id="KW-1185">Reference proteome</keyword>
<protein>
    <recommendedName>
        <fullName evidence="2">Protein kinase domain-containing protein</fullName>
    </recommendedName>
</protein>
<dbReference type="GO" id="GO:0016020">
    <property type="term" value="C:membrane"/>
    <property type="evidence" value="ECO:0007669"/>
    <property type="project" value="UniProtKB-SubCell"/>
</dbReference>
<evidence type="ECO:0000256" key="1">
    <source>
        <dbReference type="ARBA" id="ARBA00004479"/>
    </source>
</evidence>
<evidence type="ECO:0000313" key="4">
    <source>
        <dbReference type="Proteomes" id="UP000326939"/>
    </source>
</evidence>
<dbReference type="GO" id="GO:0004672">
    <property type="term" value="F:protein kinase activity"/>
    <property type="evidence" value="ECO:0007669"/>
    <property type="project" value="InterPro"/>
</dbReference>
<dbReference type="Pfam" id="PF00069">
    <property type="entry name" value="Pkinase"/>
    <property type="match status" value="1"/>
</dbReference>
<dbReference type="PROSITE" id="PS50011">
    <property type="entry name" value="PROTEIN_KINASE_DOM"/>
    <property type="match status" value="1"/>
</dbReference>
<feature type="domain" description="Protein kinase" evidence="2">
    <location>
        <begin position="67"/>
        <end position="234"/>
    </location>
</feature>
<dbReference type="Gene3D" id="3.30.200.20">
    <property type="entry name" value="Phosphorylase Kinase, domain 1"/>
    <property type="match status" value="1"/>
</dbReference>
<comment type="subcellular location">
    <subcellularLocation>
        <location evidence="1">Membrane</location>
        <topology evidence="1">Single-pass type I membrane protein</topology>
    </subcellularLocation>
</comment>
<reference evidence="4" key="1">
    <citation type="journal article" date="2019" name="Gigascience">
        <title>De novo genome assembly of the endangered Acer yangbiense, a plant species with extremely small populations endemic to Yunnan Province, China.</title>
        <authorList>
            <person name="Yang J."/>
            <person name="Wariss H.M."/>
            <person name="Tao L."/>
            <person name="Zhang R."/>
            <person name="Yun Q."/>
            <person name="Hollingsworth P."/>
            <person name="Dao Z."/>
            <person name="Luo G."/>
            <person name="Guo H."/>
            <person name="Ma Y."/>
            <person name="Sun W."/>
        </authorList>
    </citation>
    <scope>NUCLEOTIDE SEQUENCE [LARGE SCALE GENOMIC DNA]</scope>
    <source>
        <strain evidence="4">cv. br00</strain>
    </source>
</reference>
<dbReference type="GO" id="GO:0005524">
    <property type="term" value="F:ATP binding"/>
    <property type="evidence" value="ECO:0007669"/>
    <property type="project" value="InterPro"/>
</dbReference>
<evidence type="ECO:0000259" key="2">
    <source>
        <dbReference type="PROSITE" id="PS50011"/>
    </source>
</evidence>
<dbReference type="PANTHER" id="PTHR48006:SF88">
    <property type="entry name" value="LRR RECEPTOR-LIKE KINASE FAMILY PROTEIN"/>
    <property type="match status" value="1"/>
</dbReference>
<dbReference type="EMBL" id="VDCV01000017">
    <property type="protein sequence ID" value="KAB5515753.1"/>
    <property type="molecule type" value="Genomic_DNA"/>
</dbReference>
<dbReference type="InterPro" id="IPR000719">
    <property type="entry name" value="Prot_kinase_dom"/>
</dbReference>
<proteinExistence type="predicted"/>
<dbReference type="Proteomes" id="UP000326939">
    <property type="component" value="Chromosome 17"/>
</dbReference>
<dbReference type="SUPFAM" id="SSF56112">
    <property type="entry name" value="Protein kinase-like (PK-like)"/>
    <property type="match status" value="1"/>
</dbReference>
<dbReference type="PANTHER" id="PTHR48006">
    <property type="entry name" value="LEUCINE-RICH REPEAT-CONTAINING PROTEIN DDB_G0281931-RELATED"/>
    <property type="match status" value="1"/>
</dbReference>
<comment type="caution">
    <text evidence="3">The sequence shown here is derived from an EMBL/GenBank/DDBJ whole genome shotgun (WGS) entry which is preliminary data.</text>
</comment>
<evidence type="ECO:0000313" key="3">
    <source>
        <dbReference type="EMBL" id="KAB5515753.1"/>
    </source>
</evidence>
<dbReference type="InterPro" id="IPR011009">
    <property type="entry name" value="Kinase-like_dom_sf"/>
</dbReference>
<accession>A0A5N5JEQ5</accession>
<dbReference type="InterPro" id="IPR051824">
    <property type="entry name" value="LRR_Rcpt-Like_S/T_Kinase"/>
</dbReference>
<sequence length="234" mass="26373">MGACQETMVMLIFRKEADNLSGSPSAESIHGGGKEGLAISDFVHICKLGNVVKKWSFVVISNATANFSRANKIGLGRMGTMYKATLPDGRFLAVKRIVDFHQFEEQIVSELNTLGTLRHENLLPLYGFCVESNTRFLVYKYTSNGNLFDWIHSVKHRRKTLPWPLRLKIAGFEPKISNFGKAMLMRMTSASGVLKEDVHAFGVVLLELITGMDCSRMDFSSNSILNEWLFDWKK</sequence>
<dbReference type="AlphaFoldDB" id="A0A5N5JEQ5"/>
<organism evidence="3 4">
    <name type="scientific">Salix brachista</name>
    <dbReference type="NCBI Taxonomy" id="2182728"/>
    <lineage>
        <taxon>Eukaryota</taxon>
        <taxon>Viridiplantae</taxon>
        <taxon>Streptophyta</taxon>
        <taxon>Embryophyta</taxon>
        <taxon>Tracheophyta</taxon>
        <taxon>Spermatophyta</taxon>
        <taxon>Magnoliopsida</taxon>
        <taxon>eudicotyledons</taxon>
        <taxon>Gunneridae</taxon>
        <taxon>Pentapetalae</taxon>
        <taxon>rosids</taxon>
        <taxon>fabids</taxon>
        <taxon>Malpighiales</taxon>
        <taxon>Salicaceae</taxon>
        <taxon>Saliceae</taxon>
        <taxon>Salix</taxon>
    </lineage>
</organism>
<name>A0A5N5JEQ5_9ROSI</name>
<gene>
    <name evidence="3" type="ORF">DKX38_026401</name>
</gene>